<protein>
    <submittedName>
        <fullName evidence="2">Uncharacterized protein</fullName>
    </submittedName>
</protein>
<dbReference type="EMBL" id="AP022620">
    <property type="protein sequence ID" value="BBZ79525.1"/>
    <property type="molecule type" value="Genomic_DNA"/>
</dbReference>
<reference evidence="2 3" key="1">
    <citation type="journal article" date="2019" name="Emerg. Microbes Infect.">
        <title>Comprehensive subspecies identification of 175 nontuberculous mycobacteria species based on 7547 genomic profiles.</title>
        <authorList>
            <person name="Matsumoto Y."/>
            <person name="Kinjo T."/>
            <person name="Motooka D."/>
            <person name="Nabeya D."/>
            <person name="Jung N."/>
            <person name="Uechi K."/>
            <person name="Horii T."/>
            <person name="Iida T."/>
            <person name="Fujita J."/>
            <person name="Nakamura S."/>
        </authorList>
    </citation>
    <scope>NUCLEOTIDE SEQUENCE [LARGE SCALE GENOMIC DNA]</scope>
    <source>
        <strain evidence="2 3">JCM 30275</strain>
    </source>
</reference>
<dbReference type="RefSeq" id="WP_170313148.1">
    <property type="nucleotide sequence ID" value="NZ_AP022620.1"/>
</dbReference>
<name>A0A6N4WFC4_9MYCO</name>
<gene>
    <name evidence="2" type="ORF">MANY_48620</name>
</gene>
<dbReference type="KEGG" id="many:MANY_48620"/>
<evidence type="ECO:0000256" key="1">
    <source>
        <dbReference type="SAM" id="MobiDB-lite"/>
    </source>
</evidence>
<proteinExistence type="predicted"/>
<dbReference type="AlphaFoldDB" id="A0A6N4WFC4"/>
<evidence type="ECO:0000313" key="2">
    <source>
        <dbReference type="EMBL" id="BBZ79525.1"/>
    </source>
</evidence>
<feature type="region of interest" description="Disordered" evidence="1">
    <location>
        <begin position="18"/>
        <end position="48"/>
    </location>
</feature>
<dbReference type="Proteomes" id="UP000467249">
    <property type="component" value="Chromosome"/>
</dbReference>
<keyword evidence="3" id="KW-1185">Reference proteome</keyword>
<evidence type="ECO:0000313" key="3">
    <source>
        <dbReference type="Proteomes" id="UP000467249"/>
    </source>
</evidence>
<accession>A0A6N4WFC4</accession>
<organism evidence="2 3">
    <name type="scientific">Mycolicibacterium anyangense</name>
    <dbReference type="NCBI Taxonomy" id="1431246"/>
    <lineage>
        <taxon>Bacteria</taxon>
        <taxon>Bacillati</taxon>
        <taxon>Actinomycetota</taxon>
        <taxon>Actinomycetes</taxon>
        <taxon>Mycobacteriales</taxon>
        <taxon>Mycobacteriaceae</taxon>
        <taxon>Mycolicibacterium</taxon>
    </lineage>
</organism>
<sequence>MQHSDLFSQPVEVVEAAAYDKDSEPVQNPVFSDLEGRSENPAQRPASS</sequence>